<dbReference type="RefSeq" id="WP_210656866.1">
    <property type="nucleotide sequence ID" value="NZ_JAGKQQ010000001.1"/>
</dbReference>
<dbReference type="InterPro" id="IPR054221">
    <property type="entry name" value="DUF6941"/>
</dbReference>
<accession>A0ABS5BV70</accession>
<gene>
    <name evidence="1" type="ORF">J8F10_20435</name>
</gene>
<proteinExistence type="predicted"/>
<reference evidence="1 2" key="1">
    <citation type="submission" date="2021-04" db="EMBL/GenBank/DDBJ databases">
        <authorList>
            <person name="Ivanova A."/>
        </authorList>
    </citation>
    <scope>NUCLEOTIDE SEQUENCE [LARGE SCALE GENOMIC DNA]</scope>
    <source>
        <strain evidence="1 2">G18</strain>
    </source>
</reference>
<evidence type="ECO:0000313" key="1">
    <source>
        <dbReference type="EMBL" id="MBP3957624.1"/>
    </source>
</evidence>
<dbReference type="Pfam" id="PF22091">
    <property type="entry name" value="DUF6941"/>
    <property type="match status" value="1"/>
</dbReference>
<keyword evidence="2" id="KW-1185">Reference proteome</keyword>
<evidence type="ECO:0000313" key="2">
    <source>
        <dbReference type="Proteomes" id="UP000676565"/>
    </source>
</evidence>
<dbReference type="EMBL" id="JAGKQQ010000001">
    <property type="protein sequence ID" value="MBP3957624.1"/>
    <property type="molecule type" value="Genomic_DNA"/>
</dbReference>
<sequence>MAVIPTAKAVYLCEEVDVEGGMTNLYSLFNVISPSEYPYTLNSFTCFAQLVGGLGEVPFHIDVRRASDGQLVHNTYVRTIHFPDRVTQMQLVMHIEGCVFEVPGIYLVELYCDNTWVADVAVRLREGTK</sequence>
<organism evidence="1 2">
    <name type="scientific">Gemmata palustris</name>
    <dbReference type="NCBI Taxonomy" id="2822762"/>
    <lineage>
        <taxon>Bacteria</taxon>
        <taxon>Pseudomonadati</taxon>
        <taxon>Planctomycetota</taxon>
        <taxon>Planctomycetia</taxon>
        <taxon>Gemmatales</taxon>
        <taxon>Gemmataceae</taxon>
        <taxon>Gemmata</taxon>
    </lineage>
</organism>
<protein>
    <submittedName>
        <fullName evidence="1">Uncharacterized protein</fullName>
    </submittedName>
</protein>
<dbReference type="Proteomes" id="UP000676565">
    <property type="component" value="Unassembled WGS sequence"/>
</dbReference>
<comment type="caution">
    <text evidence="1">The sequence shown here is derived from an EMBL/GenBank/DDBJ whole genome shotgun (WGS) entry which is preliminary data.</text>
</comment>
<name>A0ABS5BV70_9BACT</name>